<feature type="active site" description="For OMPdecase activity" evidence="8">
    <location>
        <position position="99"/>
    </location>
</feature>
<organism evidence="13 14">
    <name type="scientific">Viridothelium virens</name>
    <name type="common">Speckled blister lichen</name>
    <name type="synonym">Trypethelium virens</name>
    <dbReference type="NCBI Taxonomy" id="1048519"/>
    <lineage>
        <taxon>Eukaryota</taxon>
        <taxon>Fungi</taxon>
        <taxon>Dikarya</taxon>
        <taxon>Ascomycota</taxon>
        <taxon>Pezizomycotina</taxon>
        <taxon>Dothideomycetes</taxon>
        <taxon>Dothideomycetes incertae sedis</taxon>
        <taxon>Trypetheliales</taxon>
        <taxon>Trypetheliaceae</taxon>
        <taxon>Viridothelium</taxon>
    </lineage>
</organism>
<feature type="domain" description="Orotidine 5'-phosphate decarboxylase" evidence="12">
    <location>
        <begin position="40"/>
        <end position="347"/>
    </location>
</feature>
<evidence type="ECO:0000259" key="12">
    <source>
        <dbReference type="SMART" id="SM00934"/>
    </source>
</evidence>
<comment type="catalytic activity">
    <reaction evidence="10">
        <text>orotidine 5'-phosphate + H(+) = UMP + CO2</text>
        <dbReference type="Rhea" id="RHEA:11596"/>
        <dbReference type="ChEBI" id="CHEBI:15378"/>
        <dbReference type="ChEBI" id="CHEBI:16526"/>
        <dbReference type="ChEBI" id="CHEBI:57538"/>
        <dbReference type="ChEBI" id="CHEBI:57865"/>
        <dbReference type="EC" id="4.1.1.23"/>
    </reaction>
</comment>
<dbReference type="CDD" id="cd04725">
    <property type="entry name" value="OMP_decarboxylase_like"/>
    <property type="match status" value="1"/>
</dbReference>
<dbReference type="InterPro" id="IPR013785">
    <property type="entry name" value="Aldolase_TIM"/>
</dbReference>
<sequence>MASSSKHPTRNQPYENRSNLNDTNPLTAYLFRLMVIKRSNLCVSADVTTTNQLLELAEEVGDSIVLLKTHADIISDFAERTIRGLRDIAARKHFIVFEDRKFGDIGSTVQKQYVGGPLSIVRWAPIVNAHIFPGPAIITALKEAAEHALSGYNAAVSTEISADELEAHNYPHDSPIASASSSSSSDPHSANTGYPGAATSSSTASASTAAPARPTPNRVPSENVGESVSSAIERLGSPPLGRALLLLAQMSSEGNLLTGEYTQRCAQMARGHREFVMGFIAQESLNREPADNFITLTPGVSLVGKGDGLGQQYNGPDKVIKDAGSDVIIVGRGILIAEDRAEEAEKYRAAGWRAYEERVGLRKVGGRLRDGS</sequence>
<dbReference type="EC" id="4.1.1.23" evidence="3 10"/>
<evidence type="ECO:0000313" key="13">
    <source>
        <dbReference type="EMBL" id="KAF2231436.1"/>
    </source>
</evidence>
<name>A0A6A6H035_VIRVR</name>
<proteinExistence type="inferred from homology"/>
<keyword evidence="6 10" id="KW-0665">Pyrimidine biosynthesis</keyword>
<comment type="similarity">
    <text evidence="2 10">Belongs to the OMP decarboxylase family.</text>
</comment>
<dbReference type="GO" id="GO:0004590">
    <property type="term" value="F:orotidine-5'-phosphate decarboxylase activity"/>
    <property type="evidence" value="ECO:0007669"/>
    <property type="project" value="UniProtKB-EC"/>
</dbReference>
<evidence type="ECO:0000256" key="2">
    <source>
        <dbReference type="ARBA" id="ARBA00011018"/>
    </source>
</evidence>
<dbReference type="OrthoDB" id="10263753at2759"/>
<dbReference type="NCBIfam" id="TIGR01740">
    <property type="entry name" value="pyrF"/>
    <property type="match status" value="1"/>
</dbReference>
<dbReference type="SUPFAM" id="SSF51366">
    <property type="entry name" value="Ribulose-phoshate binding barrel"/>
    <property type="match status" value="1"/>
</dbReference>
<dbReference type="InterPro" id="IPR011060">
    <property type="entry name" value="RibuloseP-bd_barrel"/>
</dbReference>
<dbReference type="PANTHER" id="PTHR19278">
    <property type="entry name" value="OROTATE PHOSPHORIBOSYLTRANSFERASE"/>
    <property type="match status" value="1"/>
</dbReference>
<feature type="region of interest" description="Disordered" evidence="11">
    <location>
        <begin position="169"/>
        <end position="226"/>
    </location>
</feature>
<dbReference type="PANTHER" id="PTHR19278:SF9">
    <property type="entry name" value="URIDINE 5'-MONOPHOSPHATE SYNTHASE"/>
    <property type="match status" value="1"/>
</dbReference>
<feature type="active site" description="For OMPdecase activity" evidence="8">
    <location>
        <position position="101"/>
    </location>
</feature>
<dbReference type="Gene3D" id="3.20.20.70">
    <property type="entry name" value="Aldolase class I"/>
    <property type="match status" value="2"/>
</dbReference>
<evidence type="ECO:0000256" key="7">
    <source>
        <dbReference type="ARBA" id="ARBA00023239"/>
    </source>
</evidence>
<dbReference type="InterPro" id="IPR014732">
    <property type="entry name" value="OMPdecase"/>
</dbReference>
<evidence type="ECO:0000256" key="10">
    <source>
        <dbReference type="RuleBase" id="RU000512"/>
    </source>
</evidence>
<accession>A0A6A6H035</accession>
<feature type="binding site" evidence="9">
    <location>
        <position position="311"/>
    </location>
    <ligand>
        <name>substrate</name>
    </ligand>
</feature>
<evidence type="ECO:0000256" key="5">
    <source>
        <dbReference type="ARBA" id="ARBA00022793"/>
    </source>
</evidence>
<evidence type="ECO:0000256" key="6">
    <source>
        <dbReference type="ARBA" id="ARBA00022975"/>
    </source>
</evidence>
<dbReference type="GO" id="GO:0006207">
    <property type="term" value="P:'de novo' pyrimidine nucleobase biosynthetic process"/>
    <property type="evidence" value="ECO:0007669"/>
    <property type="project" value="InterPro"/>
</dbReference>
<feature type="binding site" evidence="9">
    <location>
        <position position="46"/>
    </location>
    <ligand>
        <name>substrate</name>
    </ligand>
</feature>
<dbReference type="InterPro" id="IPR018089">
    <property type="entry name" value="OMPdecase_AS"/>
</dbReference>
<keyword evidence="14" id="KW-1185">Reference proteome</keyword>
<dbReference type="Pfam" id="PF00215">
    <property type="entry name" value="OMPdecase"/>
    <property type="match status" value="1"/>
</dbReference>
<evidence type="ECO:0000256" key="8">
    <source>
        <dbReference type="PIRSR" id="PIRSR614732-1"/>
    </source>
</evidence>
<dbReference type="UniPathway" id="UPA00070">
    <property type="reaction ID" value="UER00120"/>
</dbReference>
<evidence type="ECO:0000256" key="4">
    <source>
        <dbReference type="ARBA" id="ARBA00021923"/>
    </source>
</evidence>
<keyword evidence="5 10" id="KW-0210">Decarboxylase</keyword>
<evidence type="ECO:0000256" key="1">
    <source>
        <dbReference type="ARBA" id="ARBA00004861"/>
    </source>
</evidence>
<dbReference type="EMBL" id="ML991827">
    <property type="protein sequence ID" value="KAF2231436.1"/>
    <property type="molecule type" value="Genomic_DNA"/>
</dbReference>
<feature type="binding site" evidence="9">
    <location>
        <position position="331"/>
    </location>
    <ligand>
        <name>substrate</name>
    </ligand>
</feature>
<dbReference type="PROSITE" id="PS00156">
    <property type="entry name" value="OMPDECASE"/>
    <property type="match status" value="1"/>
</dbReference>
<dbReference type="InterPro" id="IPR001754">
    <property type="entry name" value="OMPdeCOase_dom"/>
</dbReference>
<dbReference type="AlphaFoldDB" id="A0A6A6H035"/>
<dbReference type="GO" id="GO:0004588">
    <property type="term" value="F:orotate phosphoribosyltransferase activity"/>
    <property type="evidence" value="ECO:0007669"/>
    <property type="project" value="TreeGrafter"/>
</dbReference>
<feature type="compositionally biased region" description="Low complexity" evidence="11">
    <location>
        <begin position="172"/>
        <end position="190"/>
    </location>
</feature>
<evidence type="ECO:0000256" key="9">
    <source>
        <dbReference type="PIRSR" id="PIRSR614732-2"/>
    </source>
</evidence>
<gene>
    <name evidence="13" type="ORF">EV356DRAFT_551969</name>
</gene>
<comment type="pathway">
    <text evidence="1 10">Pyrimidine metabolism; UMP biosynthesis via de novo pathway; UMP from orotate: step 2/2.</text>
</comment>
<reference evidence="13" key="1">
    <citation type="journal article" date="2020" name="Stud. Mycol.">
        <title>101 Dothideomycetes genomes: a test case for predicting lifestyles and emergence of pathogens.</title>
        <authorList>
            <person name="Haridas S."/>
            <person name="Albert R."/>
            <person name="Binder M."/>
            <person name="Bloem J."/>
            <person name="Labutti K."/>
            <person name="Salamov A."/>
            <person name="Andreopoulos B."/>
            <person name="Baker S."/>
            <person name="Barry K."/>
            <person name="Bills G."/>
            <person name="Bluhm B."/>
            <person name="Cannon C."/>
            <person name="Castanera R."/>
            <person name="Culley D."/>
            <person name="Daum C."/>
            <person name="Ezra D."/>
            <person name="Gonzalez J."/>
            <person name="Henrissat B."/>
            <person name="Kuo A."/>
            <person name="Liang C."/>
            <person name="Lipzen A."/>
            <person name="Lutzoni F."/>
            <person name="Magnuson J."/>
            <person name="Mondo S."/>
            <person name="Nolan M."/>
            <person name="Ohm R."/>
            <person name="Pangilinan J."/>
            <person name="Park H.-J."/>
            <person name="Ramirez L."/>
            <person name="Alfaro M."/>
            <person name="Sun H."/>
            <person name="Tritt A."/>
            <person name="Yoshinaga Y."/>
            <person name="Zwiers L.-H."/>
            <person name="Turgeon B."/>
            <person name="Goodwin S."/>
            <person name="Spatafora J."/>
            <person name="Crous P."/>
            <person name="Grigoriev I."/>
        </authorList>
    </citation>
    <scope>NUCLEOTIDE SEQUENCE</scope>
    <source>
        <strain evidence="13">Tuck. ex Michener</strain>
    </source>
</reference>
<dbReference type="SMART" id="SM00934">
    <property type="entry name" value="OMPdecase"/>
    <property type="match status" value="1"/>
</dbReference>
<feature type="active site" description="For OMPdecase activity" evidence="8">
    <location>
        <position position="104"/>
    </location>
</feature>
<evidence type="ECO:0000313" key="14">
    <source>
        <dbReference type="Proteomes" id="UP000800092"/>
    </source>
</evidence>
<feature type="binding site" evidence="9">
    <location>
        <position position="332"/>
    </location>
    <ligand>
        <name>substrate</name>
    </ligand>
</feature>
<dbReference type="Proteomes" id="UP000800092">
    <property type="component" value="Unassembled WGS sequence"/>
</dbReference>
<evidence type="ECO:0000256" key="3">
    <source>
        <dbReference type="ARBA" id="ARBA00012321"/>
    </source>
</evidence>
<feature type="binding site" evidence="9">
    <location>
        <position position="251"/>
    </location>
    <ligand>
        <name>substrate</name>
    </ligand>
</feature>
<keyword evidence="7 10" id="KW-0456">Lyase</keyword>
<protein>
    <recommendedName>
        <fullName evidence="4 10">Orotidine 5'-phosphate decarboxylase</fullName>
        <ecNumber evidence="3 10">4.1.1.23</ecNumber>
    </recommendedName>
</protein>
<dbReference type="GO" id="GO:0044205">
    <property type="term" value="P:'de novo' UMP biosynthetic process"/>
    <property type="evidence" value="ECO:0007669"/>
    <property type="project" value="UniProtKB-UniPathway"/>
</dbReference>
<feature type="binding site" evidence="9">
    <location>
        <position position="68"/>
    </location>
    <ligand>
        <name>substrate</name>
    </ligand>
</feature>
<evidence type="ECO:0000256" key="11">
    <source>
        <dbReference type="SAM" id="MobiDB-lite"/>
    </source>
</evidence>
<feature type="region of interest" description="Disordered" evidence="11">
    <location>
        <begin position="1"/>
        <end position="20"/>
    </location>
</feature>
<feature type="compositionally biased region" description="Low complexity" evidence="11">
    <location>
        <begin position="197"/>
        <end position="216"/>
    </location>
</feature>